<feature type="domain" description="Glycosyl transferase family 51" evidence="27">
    <location>
        <begin position="173"/>
        <end position="345"/>
    </location>
</feature>
<keyword evidence="7" id="KW-1003">Cell membrane</keyword>
<keyword evidence="18 23" id="KW-0961">Cell wall biogenesis/degradation</keyword>
<evidence type="ECO:0000256" key="21">
    <source>
        <dbReference type="ARBA" id="ARBA00049902"/>
    </source>
</evidence>
<dbReference type="GO" id="GO:0008360">
    <property type="term" value="P:regulation of cell shape"/>
    <property type="evidence" value="ECO:0007669"/>
    <property type="project" value="UniProtKB-UniRule"/>
</dbReference>
<dbReference type="Pfam" id="PF00905">
    <property type="entry name" value="Transpeptidase"/>
    <property type="match status" value="1"/>
</dbReference>
<dbReference type="InterPro" id="IPR028166">
    <property type="entry name" value="UB2H"/>
</dbReference>
<comment type="similarity">
    <text evidence="5 23">In the N-terminal section; belongs to the glycosyltransferase 51 family.</text>
</comment>
<dbReference type="InterPro" id="IPR011813">
    <property type="entry name" value="PBP_1b"/>
</dbReference>
<keyword evidence="9" id="KW-0645">Protease</keyword>
<keyword evidence="15 25" id="KW-0472">Membrane</keyword>
<comment type="catalytic activity">
    <reaction evidence="20">
        <text>Preferential cleavage: (Ac)2-L-Lys-D-Ala-|-D-Ala. Also transpeptidation of peptidyl-alanyl moieties that are N-acyl substituents of D-alanine.</text>
        <dbReference type="EC" id="3.4.16.4"/>
    </reaction>
</comment>
<evidence type="ECO:0000313" key="29">
    <source>
        <dbReference type="EMBL" id="ACE84928.1"/>
    </source>
</evidence>
<evidence type="ECO:0000256" key="7">
    <source>
        <dbReference type="ARBA" id="ARBA00022475"/>
    </source>
</evidence>
<proteinExistence type="inferred from homology"/>
<evidence type="ECO:0000256" key="15">
    <source>
        <dbReference type="ARBA" id="ARBA00023136"/>
    </source>
</evidence>
<evidence type="ECO:0000256" key="14">
    <source>
        <dbReference type="ARBA" id="ARBA00022984"/>
    </source>
</evidence>
<feature type="transmembrane region" description="Helical" evidence="25">
    <location>
        <begin position="21"/>
        <end position="45"/>
    </location>
</feature>
<reference evidence="29 30" key="1">
    <citation type="journal article" date="2008" name="J. Bacteriol.">
        <title>Insights into plant cell wall degradation from the genome sequence of the soil bacterium Cellvibrio japonicus.</title>
        <authorList>
            <person name="Deboy R.T."/>
            <person name="Mongodin E.F."/>
            <person name="Fouts D.E."/>
            <person name="Tailford L.E."/>
            <person name="Khouri H."/>
            <person name="Emerson J.B."/>
            <person name="Mohamoud Y."/>
            <person name="Watkins K."/>
            <person name="Henrissat B."/>
            <person name="Gilbert H.J."/>
            <person name="Nelson K.E."/>
        </authorList>
    </citation>
    <scope>NUCLEOTIDE SEQUENCE [LARGE SCALE GENOMIC DNA]</scope>
    <source>
        <strain evidence="29 30">Ueda107</strain>
    </source>
</reference>
<evidence type="ECO:0000256" key="11">
    <source>
        <dbReference type="ARBA" id="ARBA00022679"/>
    </source>
</evidence>
<dbReference type="InterPro" id="IPR036950">
    <property type="entry name" value="PBP_transglycosylase"/>
</dbReference>
<evidence type="ECO:0000256" key="1">
    <source>
        <dbReference type="ARBA" id="ARBA00002624"/>
    </source>
</evidence>
<evidence type="ECO:0000256" key="10">
    <source>
        <dbReference type="ARBA" id="ARBA00022676"/>
    </source>
</evidence>
<dbReference type="Gene3D" id="3.30.2060.10">
    <property type="entry name" value="Penicillin-binding protein 1b domain"/>
    <property type="match status" value="1"/>
</dbReference>
<dbReference type="PANTHER" id="PTHR32282:SF11">
    <property type="entry name" value="PENICILLIN-BINDING PROTEIN 1B"/>
    <property type="match status" value="1"/>
</dbReference>
<evidence type="ECO:0000256" key="24">
    <source>
        <dbReference type="PIRSR" id="PIRSR002799-1"/>
    </source>
</evidence>
<dbReference type="Gene3D" id="3.40.710.10">
    <property type="entry name" value="DD-peptidase/beta-lactamase superfamily"/>
    <property type="match status" value="1"/>
</dbReference>
<evidence type="ECO:0000256" key="5">
    <source>
        <dbReference type="ARBA" id="ARBA00007739"/>
    </source>
</evidence>
<dbReference type="RefSeq" id="WP_012486335.1">
    <property type="nucleotide sequence ID" value="NC_010995.1"/>
</dbReference>
<dbReference type="AlphaFoldDB" id="B3PJQ1"/>
<evidence type="ECO:0000256" key="18">
    <source>
        <dbReference type="ARBA" id="ARBA00023316"/>
    </source>
</evidence>
<dbReference type="NCBIfam" id="TIGR02071">
    <property type="entry name" value="PBP_1b"/>
    <property type="match status" value="1"/>
</dbReference>
<keyword evidence="8" id="KW-0121">Carboxypeptidase</keyword>
<keyword evidence="25" id="KW-1133">Transmembrane helix</keyword>
<comment type="subcellular location">
    <subcellularLocation>
        <location evidence="2">Cell membrane</location>
    </subcellularLocation>
</comment>
<evidence type="ECO:0000259" key="26">
    <source>
        <dbReference type="Pfam" id="PF00905"/>
    </source>
</evidence>
<evidence type="ECO:0000313" key="30">
    <source>
        <dbReference type="Proteomes" id="UP000001036"/>
    </source>
</evidence>
<dbReference type="GO" id="GO:0009002">
    <property type="term" value="F:serine-type D-Ala-D-Ala carboxypeptidase activity"/>
    <property type="evidence" value="ECO:0007669"/>
    <property type="project" value="UniProtKB-EC"/>
</dbReference>
<keyword evidence="13 23" id="KW-0133">Cell shape</keyword>
<dbReference type="InterPro" id="IPR001264">
    <property type="entry name" value="Glyco_trans_51"/>
</dbReference>
<evidence type="ECO:0000256" key="12">
    <source>
        <dbReference type="ARBA" id="ARBA00022801"/>
    </source>
</evidence>
<evidence type="ECO:0000259" key="27">
    <source>
        <dbReference type="Pfam" id="PF00912"/>
    </source>
</evidence>
<dbReference type="GO" id="GO:0009274">
    <property type="term" value="C:peptidoglycan-based cell wall"/>
    <property type="evidence" value="ECO:0007669"/>
    <property type="project" value="UniProtKB-UniRule"/>
</dbReference>
<keyword evidence="16" id="KW-0046">Antibiotic resistance</keyword>
<keyword evidence="30" id="KW-1185">Reference proteome</keyword>
<feature type="domain" description="Bifunctional transglycosylase second" evidence="28">
    <location>
        <begin position="72"/>
        <end position="161"/>
    </location>
</feature>
<organism evidence="29 30">
    <name type="scientific">Cellvibrio japonicus (strain Ueda107)</name>
    <name type="common">Pseudomonas fluorescens subsp. cellulosa</name>
    <dbReference type="NCBI Taxonomy" id="498211"/>
    <lineage>
        <taxon>Bacteria</taxon>
        <taxon>Pseudomonadati</taxon>
        <taxon>Pseudomonadota</taxon>
        <taxon>Gammaproteobacteria</taxon>
        <taxon>Cellvibrionales</taxon>
        <taxon>Cellvibrionaceae</taxon>
        <taxon>Cellvibrio</taxon>
    </lineage>
</organism>
<dbReference type="GO" id="GO:0009252">
    <property type="term" value="P:peptidoglycan biosynthetic process"/>
    <property type="evidence" value="ECO:0007669"/>
    <property type="project" value="UniProtKB-UniRule"/>
</dbReference>
<dbReference type="InterPro" id="IPR001460">
    <property type="entry name" value="PCN-bd_Tpept"/>
</dbReference>
<dbReference type="Pfam" id="PF14814">
    <property type="entry name" value="UB2H"/>
    <property type="match status" value="1"/>
</dbReference>
<dbReference type="KEGG" id="cja:CJA_0659"/>
<dbReference type="SUPFAM" id="SSF56601">
    <property type="entry name" value="beta-lactamase/transpeptidase-like"/>
    <property type="match status" value="1"/>
</dbReference>
<dbReference type="GO" id="GO:0008658">
    <property type="term" value="F:penicillin binding"/>
    <property type="evidence" value="ECO:0007669"/>
    <property type="project" value="UniProtKB-UniRule"/>
</dbReference>
<dbReference type="CAZy" id="GT51">
    <property type="family name" value="Glycosyltransferase Family 51"/>
</dbReference>
<evidence type="ECO:0000259" key="28">
    <source>
        <dbReference type="Pfam" id="PF14814"/>
    </source>
</evidence>
<keyword evidence="12" id="KW-0378">Hydrolase</keyword>
<keyword evidence="11 23" id="KW-0808">Transferase</keyword>
<evidence type="ECO:0000256" key="6">
    <source>
        <dbReference type="ARBA" id="ARBA00018637"/>
    </source>
</evidence>
<evidence type="ECO:0000256" key="23">
    <source>
        <dbReference type="PIRNR" id="PIRNR002799"/>
    </source>
</evidence>
<keyword evidence="14 23" id="KW-0573">Peptidoglycan synthesis</keyword>
<comment type="pathway">
    <text evidence="3 23">Cell wall biogenesis; peptidoglycan biosynthesis.</text>
</comment>
<protein>
    <recommendedName>
        <fullName evidence="6 22">Penicillin-binding protein 1B</fullName>
        <shortName evidence="23">PBP-1b</shortName>
        <shortName evidence="23">PBP1b</shortName>
    </recommendedName>
    <alternativeName>
        <fullName evidence="19 23">Murein polymerase</fullName>
    </alternativeName>
</protein>
<dbReference type="GO" id="GO:0046677">
    <property type="term" value="P:response to antibiotic"/>
    <property type="evidence" value="ECO:0007669"/>
    <property type="project" value="UniProtKB-UniRule"/>
</dbReference>
<comment type="catalytic activity">
    <reaction evidence="21">
        <text>[GlcNAc-(1-&gt;4)-Mur2Ac(oyl-L-Ala-gamma-D-Glu-L-Lys-D-Ala-D-Ala)](n)-di-trans,octa-cis-undecaprenyl diphosphate + beta-D-GlcNAc-(1-&gt;4)-Mur2Ac(oyl-L-Ala-gamma-D-Glu-L-Lys-D-Ala-D-Ala)-di-trans,octa-cis-undecaprenyl diphosphate = [GlcNAc-(1-&gt;4)-Mur2Ac(oyl-L-Ala-gamma-D-Glu-L-Lys-D-Ala-D-Ala)](n+1)-di-trans,octa-cis-undecaprenyl diphosphate + di-trans,octa-cis-undecaprenyl diphosphate + H(+)</text>
        <dbReference type="Rhea" id="RHEA:23708"/>
        <dbReference type="Rhea" id="RHEA-COMP:9602"/>
        <dbReference type="Rhea" id="RHEA-COMP:9603"/>
        <dbReference type="ChEBI" id="CHEBI:15378"/>
        <dbReference type="ChEBI" id="CHEBI:58405"/>
        <dbReference type="ChEBI" id="CHEBI:60033"/>
        <dbReference type="ChEBI" id="CHEBI:78435"/>
        <dbReference type="EC" id="2.4.99.28"/>
    </reaction>
</comment>
<evidence type="ECO:0000256" key="13">
    <source>
        <dbReference type="ARBA" id="ARBA00022960"/>
    </source>
</evidence>
<dbReference type="PANTHER" id="PTHR32282">
    <property type="entry name" value="BINDING PROTEIN TRANSPEPTIDASE, PUTATIVE-RELATED"/>
    <property type="match status" value="1"/>
</dbReference>
<evidence type="ECO:0000256" key="9">
    <source>
        <dbReference type="ARBA" id="ARBA00022670"/>
    </source>
</evidence>
<dbReference type="GO" id="GO:0008955">
    <property type="term" value="F:peptidoglycan glycosyltransferase activity"/>
    <property type="evidence" value="ECO:0007669"/>
    <property type="project" value="UniProtKB-UniRule"/>
</dbReference>
<comment type="function">
    <text evidence="1 23">Cell wall formation. Synthesis of cross-linked peptidoglycan from the lipid intermediates. The enzyme has a penicillin-insensitive transglycosylase N-terminal domain (formation of linear glycan strands) and a penicillin-sensitive transpeptidase C-terminal domain (cross-linking of the peptide subunits).</text>
</comment>
<dbReference type="eggNOG" id="COG0744">
    <property type="taxonomic scope" value="Bacteria"/>
</dbReference>
<dbReference type="GO" id="GO:0030288">
    <property type="term" value="C:outer membrane-bounded periplasmic space"/>
    <property type="evidence" value="ECO:0007669"/>
    <property type="project" value="TreeGrafter"/>
</dbReference>
<evidence type="ECO:0000256" key="8">
    <source>
        <dbReference type="ARBA" id="ARBA00022645"/>
    </source>
</evidence>
<keyword evidence="25" id="KW-0812">Transmembrane</keyword>
<evidence type="ECO:0000256" key="3">
    <source>
        <dbReference type="ARBA" id="ARBA00004752"/>
    </source>
</evidence>
<comment type="similarity">
    <text evidence="4 23">In the C-terminal section; belongs to the transpeptidase family.</text>
</comment>
<dbReference type="InterPro" id="IPR050396">
    <property type="entry name" value="Glycosyltr_51/Transpeptidase"/>
</dbReference>
<dbReference type="GO" id="GO:0071555">
    <property type="term" value="P:cell wall organization"/>
    <property type="evidence" value="ECO:0007669"/>
    <property type="project" value="UniProtKB-UniRule"/>
</dbReference>
<gene>
    <name evidence="29" type="primary">gt51C</name>
    <name evidence="29" type="ordered locus">CJA_0659</name>
</gene>
<dbReference type="Gene3D" id="1.10.3810.10">
    <property type="entry name" value="Biosynthetic peptidoglycan transglycosylase-like"/>
    <property type="match status" value="1"/>
</dbReference>
<dbReference type="HOGENOM" id="CLU_006354_2_7_6"/>
<feature type="domain" description="Penicillin-binding protein transpeptidase" evidence="26">
    <location>
        <begin position="438"/>
        <end position="677"/>
    </location>
</feature>
<feature type="active site" description="Proton donor; for transglycosylase activity" evidence="24">
    <location>
        <position position="197"/>
    </location>
</feature>
<dbReference type="Pfam" id="PF00912">
    <property type="entry name" value="Transgly"/>
    <property type="match status" value="1"/>
</dbReference>
<sequence length="778" mass="86656">MTKRRSRSRPTAKTQSPRHGWALVRLWIFYGLLLLVALLAIWTVYLDNKVRQKFEGKKWSLPARVYAQPLELYQGMDLSAAAFEQELRALGYRFVSNVTAPGQVLKRVSVASSGASYQMHSRGFAFWDKQEPAQRFSVRIEGNQVALLMDIAGADLPLVRLEPQEIGGFYPAEQEDRMLVRLADLPPLLGETLLAVEDKHFLDHHGVSPLAILRAAWVNVRSGDVVQGGSTITQQLVKNFYLSNEQRFFQRKIPEAIMAVLLEVHYSKAEILETYINEVFLGQKGKRAIHGFALGAQHYFRQPLNELDVQELALLVGLVKGASYYNPWRNPERARTRRNLVLDVMHREGLIDKVQLDKAKASPLGVVEAGQVSATTYPAFMDLVKRQLRQEYQEEDLRSEGLRIFTSLSPRVQRQAEETLSQRVNQLAKGYKQPELQGAMLVTSVGTGEILAVVSDKNPRFEGFNRVLDAKRQIGSLMKPFVYLAALDIPQQYHLGSIISDAPVSYKSGGKWWAPQNADKQDHGDVPLYSALAHSYNQATARLGMTLGLDRVIKTVKQAGYNGNIPAVPAILLGSVEMSPLEVAGIYHTLAADGVYAPVHAIREVLAADGKPLKRYPLELQQRFDARAAFLIQEALHLAITEGTGKSVRYQLPPGMRLAGKTGTTNDQRDSWFAGFSGEHLAVVWMGRDDNQQTPFSGATGALQAWADFMKATPTRGLEAEPPSGVSYIWLDKVSGKLSSETCQGAVYLPVRSDFLPLQAAPCQESNPIKNFWQKLVN</sequence>
<dbReference type="InterPro" id="IPR023346">
    <property type="entry name" value="Lysozyme-like_dom_sf"/>
</dbReference>
<feature type="active site" description="Acyl-ester intermediate; for transpeptidase activity" evidence="24">
    <location>
        <position position="476"/>
    </location>
</feature>
<dbReference type="STRING" id="498211.CJA_0659"/>
<evidence type="ECO:0000256" key="20">
    <source>
        <dbReference type="ARBA" id="ARBA00034000"/>
    </source>
</evidence>
<evidence type="ECO:0000256" key="4">
    <source>
        <dbReference type="ARBA" id="ARBA00007090"/>
    </source>
</evidence>
<evidence type="ECO:0000256" key="16">
    <source>
        <dbReference type="ARBA" id="ARBA00023251"/>
    </source>
</evidence>
<evidence type="ECO:0000256" key="17">
    <source>
        <dbReference type="ARBA" id="ARBA00023268"/>
    </source>
</evidence>
<dbReference type="Proteomes" id="UP000001036">
    <property type="component" value="Chromosome"/>
</dbReference>
<dbReference type="SUPFAM" id="SSF53955">
    <property type="entry name" value="Lysozyme-like"/>
    <property type="match status" value="1"/>
</dbReference>
<keyword evidence="10 23" id="KW-0328">Glycosyltransferase</keyword>
<dbReference type="GO" id="GO:0006508">
    <property type="term" value="P:proteolysis"/>
    <property type="evidence" value="ECO:0007669"/>
    <property type="project" value="UniProtKB-KW"/>
</dbReference>
<dbReference type="InterPro" id="IPR012338">
    <property type="entry name" value="Beta-lactam/transpept-like"/>
</dbReference>
<evidence type="ECO:0000256" key="19">
    <source>
        <dbReference type="ARBA" id="ARBA00032454"/>
    </source>
</evidence>
<name>B3PJQ1_CELJU</name>
<dbReference type="GO" id="GO:0005886">
    <property type="term" value="C:plasma membrane"/>
    <property type="evidence" value="ECO:0007669"/>
    <property type="project" value="UniProtKB-SubCell"/>
</dbReference>
<dbReference type="PIRSF" id="PIRSF002799">
    <property type="entry name" value="PBP_1b"/>
    <property type="match status" value="1"/>
</dbReference>
<accession>B3PJQ1</accession>
<evidence type="ECO:0000256" key="2">
    <source>
        <dbReference type="ARBA" id="ARBA00004236"/>
    </source>
</evidence>
<evidence type="ECO:0000256" key="25">
    <source>
        <dbReference type="SAM" id="Phobius"/>
    </source>
</evidence>
<dbReference type="OrthoDB" id="9766909at2"/>
<keyword evidence="17" id="KW-0511">Multifunctional enzyme</keyword>
<dbReference type="UniPathway" id="UPA00219"/>
<dbReference type="EMBL" id="CP000934">
    <property type="protein sequence ID" value="ACE84928.1"/>
    <property type="molecule type" value="Genomic_DNA"/>
</dbReference>
<evidence type="ECO:0000256" key="22">
    <source>
        <dbReference type="NCBIfam" id="TIGR02071"/>
    </source>
</evidence>